<accession>A0A9P4TQ74</accession>
<name>A0A9P4TQ74_CURKU</name>
<comment type="caution">
    <text evidence="2">The sequence shown here is derived from an EMBL/GenBank/DDBJ whole genome shotgun (WGS) entry which is preliminary data.</text>
</comment>
<dbReference type="Proteomes" id="UP000801428">
    <property type="component" value="Unassembled WGS sequence"/>
</dbReference>
<keyword evidence="1" id="KW-0472">Membrane</keyword>
<keyword evidence="1" id="KW-1133">Transmembrane helix</keyword>
<reference evidence="2" key="1">
    <citation type="submission" date="2019-04" db="EMBL/GenBank/DDBJ databases">
        <title>Sequencing of skin fungus with MAO and IRED activity.</title>
        <authorList>
            <person name="Marsaioli A.J."/>
            <person name="Bonatto J.M.C."/>
            <person name="Reis Junior O."/>
        </authorList>
    </citation>
    <scope>NUCLEOTIDE SEQUENCE</scope>
    <source>
        <strain evidence="2">30M1</strain>
    </source>
</reference>
<evidence type="ECO:0000256" key="1">
    <source>
        <dbReference type="SAM" id="Phobius"/>
    </source>
</evidence>
<dbReference type="EMBL" id="SWKU01000001">
    <property type="protein sequence ID" value="KAF3011010.1"/>
    <property type="molecule type" value="Genomic_DNA"/>
</dbReference>
<feature type="transmembrane region" description="Helical" evidence="1">
    <location>
        <begin position="81"/>
        <end position="100"/>
    </location>
</feature>
<proteinExistence type="predicted"/>
<dbReference type="AlphaFoldDB" id="A0A9P4TQ74"/>
<evidence type="ECO:0000313" key="3">
    <source>
        <dbReference type="Proteomes" id="UP000801428"/>
    </source>
</evidence>
<organism evidence="2 3">
    <name type="scientific">Curvularia kusanoi</name>
    <name type="common">Cochliobolus kusanoi</name>
    <dbReference type="NCBI Taxonomy" id="90978"/>
    <lineage>
        <taxon>Eukaryota</taxon>
        <taxon>Fungi</taxon>
        <taxon>Dikarya</taxon>
        <taxon>Ascomycota</taxon>
        <taxon>Pezizomycotina</taxon>
        <taxon>Dothideomycetes</taxon>
        <taxon>Pleosporomycetidae</taxon>
        <taxon>Pleosporales</taxon>
        <taxon>Pleosporineae</taxon>
        <taxon>Pleosporaceae</taxon>
        <taxon>Curvularia</taxon>
    </lineage>
</organism>
<evidence type="ECO:0000313" key="2">
    <source>
        <dbReference type="EMBL" id="KAF3011010.1"/>
    </source>
</evidence>
<keyword evidence="3" id="KW-1185">Reference proteome</keyword>
<dbReference type="OrthoDB" id="4506934at2759"/>
<gene>
    <name evidence="2" type="ORF">E8E13_010837</name>
</gene>
<protein>
    <submittedName>
        <fullName evidence="2">Uncharacterized protein</fullName>
    </submittedName>
</protein>
<keyword evidence="1" id="KW-0812">Transmembrane</keyword>
<sequence>MGQQTVPSEAAPAYDHIFEHPTNTNAASGSARAYAAVPQSEPDIELAQGPIDPSAPHQHCETCDALTTAREVRANERFNCVWVSIVVMTLCVAALLLVVAEMSFKYRHEKAD</sequence>